<dbReference type="EMBL" id="FNAD01000005">
    <property type="protein sequence ID" value="SDD58029.1"/>
    <property type="molecule type" value="Genomic_DNA"/>
</dbReference>
<evidence type="ECO:0000256" key="1">
    <source>
        <dbReference type="ARBA" id="ARBA00038240"/>
    </source>
</evidence>
<dbReference type="Gene3D" id="3.30.200.20">
    <property type="entry name" value="Phosphorylase Kinase, domain 1"/>
    <property type="match status" value="1"/>
</dbReference>
<keyword evidence="3" id="KW-0808">Transferase</keyword>
<dbReference type="InterPro" id="IPR050249">
    <property type="entry name" value="Pseudomonas-type_ThrB"/>
</dbReference>
<dbReference type="InterPro" id="IPR011009">
    <property type="entry name" value="Kinase-like_dom_sf"/>
</dbReference>
<dbReference type="PANTHER" id="PTHR21064">
    <property type="entry name" value="AMINOGLYCOSIDE PHOSPHOTRANSFERASE DOMAIN-CONTAINING PROTEIN-RELATED"/>
    <property type="match status" value="1"/>
</dbReference>
<dbReference type="Proteomes" id="UP000198949">
    <property type="component" value="Unassembled WGS sequence"/>
</dbReference>
<organism evidence="3 4">
    <name type="scientific">Glycomyces harbinensis</name>
    <dbReference type="NCBI Taxonomy" id="58114"/>
    <lineage>
        <taxon>Bacteria</taxon>
        <taxon>Bacillati</taxon>
        <taxon>Actinomycetota</taxon>
        <taxon>Actinomycetes</taxon>
        <taxon>Glycomycetales</taxon>
        <taxon>Glycomycetaceae</taxon>
        <taxon>Glycomyces</taxon>
    </lineage>
</organism>
<dbReference type="PANTHER" id="PTHR21064:SF6">
    <property type="entry name" value="AMINOGLYCOSIDE PHOSPHOTRANSFERASE DOMAIN-CONTAINING PROTEIN"/>
    <property type="match status" value="1"/>
</dbReference>
<keyword evidence="3" id="KW-0418">Kinase</keyword>
<sequence>MAFPDPLPLAGLDALSRAYGLGAIRSCRYLPDGLLNRNWRIDTAQGVFALKELVGLDPDVARRNLALLQDLSTFGVPVVEAVPARSGETVIALGGHHYYLAPWIEGAHPRGEAMDADAAFHMGSVIGRIHRALGDPAIGLPAPQPPGGAPTTPDEARERIGDYLGRIGLLAAPSEFDTACAKVLRARLELLAAHEHLRPADTAPTGPFGWMHGDCQNWNLLWSGGRIAAVIDWDRLCVKPFGEEIVRAAMYQFVLADGRVDLGNVAALVAGYRSEAPIDAAALVDAARRRWWRLTSSVWHLKYHYHLGDHSSDHLFFSDERLVRWWTAHLDEVEAAFAA</sequence>
<name>A0A1G6VWR1_9ACTN</name>
<gene>
    <name evidence="3" type="ORF">SAMN05216270_105175</name>
</gene>
<dbReference type="Gene3D" id="3.90.1200.10">
    <property type="match status" value="1"/>
</dbReference>
<proteinExistence type="inferred from homology"/>
<dbReference type="SUPFAM" id="SSF56112">
    <property type="entry name" value="Protein kinase-like (PK-like)"/>
    <property type="match status" value="1"/>
</dbReference>
<comment type="similarity">
    <text evidence="1">Belongs to the pseudomonas-type ThrB family.</text>
</comment>
<keyword evidence="4" id="KW-1185">Reference proteome</keyword>
<dbReference type="AlphaFoldDB" id="A0A1G6VWR1"/>
<protein>
    <submittedName>
        <fullName evidence="3">Ser/Thr protein kinase RdoA involved in Cpx stress response, MazF antagonist</fullName>
    </submittedName>
</protein>
<dbReference type="Pfam" id="PF01636">
    <property type="entry name" value="APH"/>
    <property type="match status" value="1"/>
</dbReference>
<evidence type="ECO:0000259" key="2">
    <source>
        <dbReference type="Pfam" id="PF01636"/>
    </source>
</evidence>
<evidence type="ECO:0000313" key="4">
    <source>
        <dbReference type="Proteomes" id="UP000198949"/>
    </source>
</evidence>
<accession>A0A1G6VWR1</accession>
<dbReference type="STRING" id="58114.SAMN05216270_105175"/>
<dbReference type="RefSeq" id="WP_177154878.1">
    <property type="nucleotide sequence ID" value="NZ_FNAD01000005.1"/>
</dbReference>
<reference evidence="4" key="1">
    <citation type="submission" date="2016-10" db="EMBL/GenBank/DDBJ databases">
        <authorList>
            <person name="Varghese N."/>
            <person name="Submissions S."/>
        </authorList>
    </citation>
    <scope>NUCLEOTIDE SEQUENCE [LARGE SCALE GENOMIC DNA]</scope>
    <source>
        <strain evidence="4">CGMCC 4.3516</strain>
    </source>
</reference>
<evidence type="ECO:0000313" key="3">
    <source>
        <dbReference type="EMBL" id="SDD58029.1"/>
    </source>
</evidence>
<dbReference type="InterPro" id="IPR002575">
    <property type="entry name" value="Aminoglycoside_PTrfase"/>
</dbReference>
<dbReference type="GO" id="GO:0019202">
    <property type="term" value="F:amino acid kinase activity"/>
    <property type="evidence" value="ECO:0007669"/>
    <property type="project" value="TreeGrafter"/>
</dbReference>
<feature type="domain" description="Aminoglycoside phosphotransferase" evidence="2">
    <location>
        <begin position="27"/>
        <end position="276"/>
    </location>
</feature>